<accession>A0ABV7Z4H8</accession>
<evidence type="ECO:0008006" key="3">
    <source>
        <dbReference type="Google" id="ProtNLM"/>
    </source>
</evidence>
<organism evidence="1 2">
    <name type="scientific">Deinococcus rufus</name>
    <dbReference type="NCBI Taxonomy" id="2136097"/>
    <lineage>
        <taxon>Bacteria</taxon>
        <taxon>Thermotogati</taxon>
        <taxon>Deinococcota</taxon>
        <taxon>Deinococci</taxon>
        <taxon>Deinococcales</taxon>
        <taxon>Deinococcaceae</taxon>
        <taxon>Deinococcus</taxon>
    </lineage>
</organism>
<dbReference type="EMBL" id="JBHRZG010000005">
    <property type="protein sequence ID" value="MFC3832178.1"/>
    <property type="molecule type" value="Genomic_DNA"/>
</dbReference>
<comment type="caution">
    <text evidence="1">The sequence shown here is derived from an EMBL/GenBank/DDBJ whole genome shotgun (WGS) entry which is preliminary data.</text>
</comment>
<dbReference type="RefSeq" id="WP_322473276.1">
    <property type="nucleotide sequence ID" value="NZ_JBHRZG010000005.1"/>
</dbReference>
<protein>
    <recommendedName>
        <fullName evidence="3">Type 4 fimbrial biogenesis protein PilX N-terminal domain-containing protein</fullName>
    </recommendedName>
</protein>
<proteinExistence type="predicted"/>
<sequence length="535" mass="55010">MKRDGFVLVAVLTMTVLVVVMLVVASTFAVSVRQTTAAEAQKIPAFYLANAGLERAMARITRYLTVSGPLYIGQEPAYVANQVANVLKLSDLRSGSEVAGGQFEVTGTAVPGQGKVELRSTGTATGGATRTVVLSYDIYFVLKSISDSAVSSDGSVVNSGNKMVEGEQGGSTSASGFTISCTQGPGGCQPRDPAQPGYPTGYPLSPVYTVTVTGGTPPRVGDVVTYATYAGGTTVPRAYKVLAADPLGGVMELALIDNSTTGASGTGTTLPLSTGDQLAVTTRGASILSSTNSITTNGNGDTSCIDYACGHLPVRPDRLFQTTFGVTKATFKGALPANRIVQADRCDAATDGVQWLDAPGANGNKLDIDVVPCPDARVLIIQAPAVTGRNSATMNVTLKGGAFRGLLYIIGTHDLTATSATRPTPPGMDVTVTGTDGAFMGAVIVENDVTGGIAYDAAGVPSSRIYTTTLAGTTPGRVASQICPTTTTGGRTDYYNFCYSKPLLAGLKTNLNTAMPTLAVPRVAEATFSWAEQGN</sequence>
<dbReference type="Proteomes" id="UP001595803">
    <property type="component" value="Unassembled WGS sequence"/>
</dbReference>
<evidence type="ECO:0000313" key="1">
    <source>
        <dbReference type="EMBL" id="MFC3832178.1"/>
    </source>
</evidence>
<evidence type="ECO:0000313" key="2">
    <source>
        <dbReference type="Proteomes" id="UP001595803"/>
    </source>
</evidence>
<keyword evidence="2" id="KW-1185">Reference proteome</keyword>
<gene>
    <name evidence="1" type="ORF">ACFOSB_04855</name>
</gene>
<reference evidence="2" key="1">
    <citation type="journal article" date="2019" name="Int. J. Syst. Evol. Microbiol.">
        <title>The Global Catalogue of Microorganisms (GCM) 10K type strain sequencing project: providing services to taxonomists for standard genome sequencing and annotation.</title>
        <authorList>
            <consortium name="The Broad Institute Genomics Platform"/>
            <consortium name="The Broad Institute Genome Sequencing Center for Infectious Disease"/>
            <person name="Wu L."/>
            <person name="Ma J."/>
        </authorList>
    </citation>
    <scope>NUCLEOTIDE SEQUENCE [LARGE SCALE GENOMIC DNA]</scope>
    <source>
        <strain evidence="2">CCTCC AB 2017081</strain>
    </source>
</reference>
<name>A0ABV7Z4H8_9DEIO</name>